<dbReference type="Pfam" id="PF01370">
    <property type="entry name" value="Epimerase"/>
    <property type="match status" value="1"/>
</dbReference>
<dbReference type="EMBL" id="NBXE01000006">
    <property type="protein sequence ID" value="RFA29093.1"/>
    <property type="molecule type" value="Genomic_DNA"/>
</dbReference>
<evidence type="ECO:0000313" key="6">
    <source>
        <dbReference type="Proteomes" id="UP000257080"/>
    </source>
</evidence>
<evidence type="ECO:0000256" key="1">
    <source>
        <dbReference type="ARBA" id="ARBA00007637"/>
    </source>
</evidence>
<comment type="similarity">
    <text evidence="1">Belongs to the NAD(P)-dependent epimerase/dehydratase family.</text>
</comment>
<name>A0A3E0WDJ1_9MICO</name>
<evidence type="ECO:0000259" key="4">
    <source>
        <dbReference type="Pfam" id="PF01370"/>
    </source>
</evidence>
<comment type="caution">
    <text evidence="5">The sequence shown here is derived from an EMBL/GenBank/DDBJ whole genome shotgun (WGS) entry which is preliminary data.</text>
</comment>
<protein>
    <recommendedName>
        <fullName evidence="4">NAD-dependent epimerase/dehydratase domain-containing protein</fullName>
    </recommendedName>
</protein>
<organism evidence="5 6">
    <name type="scientific">Subtercola boreus</name>
    <dbReference type="NCBI Taxonomy" id="120213"/>
    <lineage>
        <taxon>Bacteria</taxon>
        <taxon>Bacillati</taxon>
        <taxon>Actinomycetota</taxon>
        <taxon>Actinomycetes</taxon>
        <taxon>Micrococcales</taxon>
        <taxon>Microbacteriaceae</taxon>
        <taxon>Subtercola</taxon>
    </lineage>
</organism>
<dbReference type="OrthoDB" id="9795501at2"/>
<dbReference type="RefSeq" id="WP_116417361.1">
    <property type="nucleotide sequence ID" value="NZ_NBXC01000006.1"/>
</dbReference>
<dbReference type="GO" id="GO:0016491">
    <property type="term" value="F:oxidoreductase activity"/>
    <property type="evidence" value="ECO:0007669"/>
    <property type="project" value="UniProtKB-KW"/>
</dbReference>
<dbReference type="PANTHER" id="PTHR43103:SF5">
    <property type="entry name" value="4-EPIMERASE, PUTATIVE (AFU_ORTHOLOGUE AFUA_7G00360)-RELATED"/>
    <property type="match status" value="1"/>
</dbReference>
<dbReference type="InterPro" id="IPR036291">
    <property type="entry name" value="NAD(P)-bd_dom_sf"/>
</dbReference>
<accession>A0A3E0WDJ1</accession>
<reference evidence="5 6" key="1">
    <citation type="submission" date="2017-04" db="EMBL/GenBank/DDBJ databases">
        <title>Comparative genome analysis of Subtercola boreus.</title>
        <authorList>
            <person name="Cho Y.-J."/>
            <person name="Cho A."/>
            <person name="Kim O.-S."/>
            <person name="Lee J.-I."/>
        </authorList>
    </citation>
    <scope>NUCLEOTIDE SEQUENCE [LARGE SCALE GENOMIC DNA]</scope>
    <source>
        <strain evidence="5 6">P28004</strain>
    </source>
</reference>
<dbReference type="AlphaFoldDB" id="A0A3E0WDJ1"/>
<proteinExistence type="inferred from homology"/>
<sequence>MRIAVTGGTGTVGEVTVRALARAGHEVLVLDTSPPKQDLSPGISFVRADATDYGELLAACDGADSIVHLAGISKPAGTPPQLVHNTNVVASYNALTVAAELGISRLLMASSVNAIGLTWSRDPAFDFFPIDEGHATRNEDPYSLSKWVGEIQADSIVRLHPELSVASLRLHMFMASHQEAAGWCFGEYADDARRGLWGYTTHQMWVDAVLAALTVDFVGHERFFIVADRNVLRLPTRELAFEHFPHVPVRNSLTGDEGFFDCGNARELLGWSGHD</sequence>
<dbReference type="SUPFAM" id="SSF51735">
    <property type="entry name" value="NAD(P)-binding Rossmann-fold domains"/>
    <property type="match status" value="1"/>
</dbReference>
<keyword evidence="3" id="KW-0520">NAD</keyword>
<gene>
    <name evidence="5" type="ORF">B7R25_02205</name>
</gene>
<dbReference type="PANTHER" id="PTHR43103">
    <property type="entry name" value="NUCLEOSIDE-DIPHOSPHATE-SUGAR EPIMERASE"/>
    <property type="match status" value="1"/>
</dbReference>
<dbReference type="Proteomes" id="UP000257080">
    <property type="component" value="Unassembled WGS sequence"/>
</dbReference>
<dbReference type="InterPro" id="IPR001509">
    <property type="entry name" value="Epimerase_deHydtase"/>
</dbReference>
<feature type="domain" description="NAD-dependent epimerase/dehydratase" evidence="4">
    <location>
        <begin position="3"/>
        <end position="174"/>
    </location>
</feature>
<dbReference type="Gene3D" id="3.40.50.720">
    <property type="entry name" value="NAD(P)-binding Rossmann-like Domain"/>
    <property type="match status" value="1"/>
</dbReference>
<evidence type="ECO:0000256" key="2">
    <source>
        <dbReference type="ARBA" id="ARBA00023002"/>
    </source>
</evidence>
<keyword evidence="2" id="KW-0560">Oxidoreductase</keyword>
<evidence type="ECO:0000313" key="5">
    <source>
        <dbReference type="EMBL" id="RFA29093.1"/>
    </source>
</evidence>
<evidence type="ECO:0000256" key="3">
    <source>
        <dbReference type="ARBA" id="ARBA00023027"/>
    </source>
</evidence>